<keyword evidence="7 8" id="KW-0670">Pyruvate</keyword>
<reference evidence="10 11" key="1">
    <citation type="journal article" date="2013" name="Int. J. Syst. Evol. Microbiol.">
        <title>Marinoscillum luteum sp. nov., isolated from marine sediment.</title>
        <authorList>
            <person name="Cha I.T."/>
            <person name="Park S.J."/>
            <person name="Kim S.J."/>
            <person name="Kim J.G."/>
            <person name="Jung M.Y."/>
            <person name="Shin K.S."/>
            <person name="Kwon K.K."/>
            <person name="Yang S.H."/>
            <person name="Seo Y.S."/>
            <person name="Rhee S.K."/>
        </authorList>
    </citation>
    <scope>NUCLEOTIDE SEQUENCE [LARGE SCALE GENOMIC DNA]</scope>
    <source>
        <strain evidence="10 11">KCTC 23939</strain>
    </source>
</reference>
<dbReference type="EMBL" id="JBIPKE010000016">
    <property type="protein sequence ID" value="MFH6983925.1"/>
    <property type="molecule type" value="Genomic_DNA"/>
</dbReference>
<gene>
    <name evidence="8 10" type="primary">pdhA</name>
    <name evidence="10" type="ORF">ACHKAR_10755</name>
</gene>
<organism evidence="10 11">
    <name type="scientific">Marinoscillum luteum</name>
    <dbReference type="NCBI Taxonomy" id="861051"/>
    <lineage>
        <taxon>Bacteria</taxon>
        <taxon>Pseudomonadati</taxon>
        <taxon>Bacteroidota</taxon>
        <taxon>Cytophagia</taxon>
        <taxon>Cytophagales</taxon>
        <taxon>Reichenbachiellaceae</taxon>
        <taxon>Marinoscillum</taxon>
    </lineage>
</organism>
<evidence type="ECO:0000256" key="5">
    <source>
        <dbReference type="ARBA" id="ARBA00023002"/>
    </source>
</evidence>
<feature type="domain" description="Dehydrogenase E1 component" evidence="9">
    <location>
        <begin position="23"/>
        <end position="319"/>
    </location>
</feature>
<keyword evidence="11" id="KW-1185">Reference proteome</keyword>
<dbReference type="NCBIfam" id="TIGR03182">
    <property type="entry name" value="PDH_E1_alph_y"/>
    <property type="match status" value="1"/>
</dbReference>
<evidence type="ECO:0000256" key="3">
    <source>
        <dbReference type="ARBA" id="ARBA00012281"/>
    </source>
</evidence>
<accession>A0ABW7N8X7</accession>
<dbReference type="PANTHER" id="PTHR11516:SF60">
    <property type="entry name" value="PYRUVATE DEHYDROGENASE E1 COMPONENT SUBUNIT ALPHA"/>
    <property type="match status" value="1"/>
</dbReference>
<comment type="function">
    <text evidence="8">The pyruvate dehydrogenase complex catalyzes the overall conversion of pyruvate to acetyl-CoA and CO(2).</text>
</comment>
<dbReference type="PANTHER" id="PTHR11516">
    <property type="entry name" value="PYRUVATE DEHYDROGENASE E1 COMPONENT, ALPHA SUBUNIT BACTERIAL AND ORGANELLAR"/>
    <property type="match status" value="1"/>
</dbReference>
<dbReference type="Gene3D" id="3.40.50.970">
    <property type="match status" value="1"/>
</dbReference>
<evidence type="ECO:0000313" key="10">
    <source>
        <dbReference type="EMBL" id="MFH6983925.1"/>
    </source>
</evidence>
<evidence type="ECO:0000313" key="11">
    <source>
        <dbReference type="Proteomes" id="UP001610063"/>
    </source>
</evidence>
<evidence type="ECO:0000259" key="9">
    <source>
        <dbReference type="Pfam" id="PF00676"/>
    </source>
</evidence>
<evidence type="ECO:0000256" key="7">
    <source>
        <dbReference type="ARBA" id="ARBA00023317"/>
    </source>
</evidence>
<dbReference type="EC" id="1.2.4.1" evidence="3 8"/>
<dbReference type="InterPro" id="IPR017597">
    <property type="entry name" value="Pyrv_DH_E1_asu_subgrp-y"/>
</dbReference>
<dbReference type="GO" id="GO:0004739">
    <property type="term" value="F:pyruvate dehydrogenase (acetyl-transferring) activity"/>
    <property type="evidence" value="ECO:0007669"/>
    <property type="project" value="UniProtKB-EC"/>
</dbReference>
<dbReference type="Proteomes" id="UP001610063">
    <property type="component" value="Unassembled WGS sequence"/>
</dbReference>
<dbReference type="InterPro" id="IPR029061">
    <property type="entry name" value="THDP-binding"/>
</dbReference>
<dbReference type="SUPFAM" id="SSF52518">
    <property type="entry name" value="Thiamin diphosphate-binding fold (THDP-binding)"/>
    <property type="match status" value="1"/>
</dbReference>
<protein>
    <recommendedName>
        <fullName evidence="4 8">Pyruvate dehydrogenase E1 component subunit alpha</fullName>
        <ecNumber evidence="3 8">1.2.4.1</ecNumber>
    </recommendedName>
</protein>
<comment type="subunit">
    <text evidence="2 8">Heterodimer of an alpha and a beta chain.</text>
</comment>
<proteinExistence type="predicted"/>
<comment type="cofactor">
    <cofactor evidence="1 8">
        <name>thiamine diphosphate</name>
        <dbReference type="ChEBI" id="CHEBI:58937"/>
    </cofactor>
</comment>
<evidence type="ECO:0000256" key="1">
    <source>
        <dbReference type="ARBA" id="ARBA00001964"/>
    </source>
</evidence>
<dbReference type="CDD" id="cd02000">
    <property type="entry name" value="TPP_E1_PDC_ADC_BCADC"/>
    <property type="match status" value="1"/>
</dbReference>
<evidence type="ECO:0000256" key="6">
    <source>
        <dbReference type="ARBA" id="ARBA00023052"/>
    </source>
</evidence>
<name>A0ABW7N8X7_9BACT</name>
<evidence type="ECO:0000256" key="8">
    <source>
        <dbReference type="RuleBase" id="RU361139"/>
    </source>
</evidence>
<dbReference type="RefSeq" id="WP_159582574.1">
    <property type="nucleotide sequence ID" value="NZ_JBIPKE010000016.1"/>
</dbReference>
<dbReference type="Pfam" id="PF00676">
    <property type="entry name" value="E1_dh"/>
    <property type="match status" value="1"/>
</dbReference>
<evidence type="ECO:0000256" key="4">
    <source>
        <dbReference type="ARBA" id="ARBA00014159"/>
    </source>
</evidence>
<dbReference type="InterPro" id="IPR001017">
    <property type="entry name" value="DH_E1"/>
</dbReference>
<keyword evidence="6 8" id="KW-0786">Thiamine pyrophosphate</keyword>
<comment type="catalytic activity">
    <reaction evidence="8">
        <text>N(6)-[(R)-lipoyl]-L-lysyl-[protein] + pyruvate + H(+) = N(6)-[(R)-S(8)-acetyldihydrolipoyl]-L-lysyl-[protein] + CO2</text>
        <dbReference type="Rhea" id="RHEA:19189"/>
        <dbReference type="Rhea" id="RHEA-COMP:10474"/>
        <dbReference type="Rhea" id="RHEA-COMP:10478"/>
        <dbReference type="ChEBI" id="CHEBI:15361"/>
        <dbReference type="ChEBI" id="CHEBI:15378"/>
        <dbReference type="ChEBI" id="CHEBI:16526"/>
        <dbReference type="ChEBI" id="CHEBI:83099"/>
        <dbReference type="ChEBI" id="CHEBI:83111"/>
        <dbReference type="EC" id="1.2.4.1"/>
    </reaction>
</comment>
<dbReference type="InterPro" id="IPR050642">
    <property type="entry name" value="PDH_E1_Alpha_Subunit"/>
</dbReference>
<comment type="caution">
    <text evidence="10">The sequence shown here is derived from an EMBL/GenBank/DDBJ whole genome shotgun (WGS) entry which is preliminary data.</text>
</comment>
<evidence type="ECO:0000256" key="2">
    <source>
        <dbReference type="ARBA" id="ARBA00011870"/>
    </source>
</evidence>
<keyword evidence="5 8" id="KW-0560">Oxidoreductase</keyword>
<sequence length="337" mass="37787">MAAKSKSKKEEFSKEQYMEWFESMQFMRRFEEKSGQLYGQQKIRGFCHLYIGQEACMAGAVSALQKGDKYITAYRDHAHPIALGSDPRTIMAELYGKATGISKGKGGSMHMFDKENGFFGGHGIVGAQVPLGAGIAFAEKYNGTDNLCMTFMGDGAVRQGAFHEALNIAMTMKLPVIFVIENNGYAMGTSVQRTSNVTELYKLGEAYDMPSSAVDAMSVEAVHHAVAEAAERARKGNGPTLLEFRTYRYKGHSMSDPAKYRTKEELEEYKKKDPIEQVRDVILKRKYATEADLKEIDNNIKERVQECVDFAENSEFPDPSEAYTDVYAEDNYPFIMD</sequence>